<protein>
    <submittedName>
        <fullName evidence="1">Uncharacterized protein</fullName>
    </submittedName>
</protein>
<evidence type="ECO:0000313" key="1">
    <source>
        <dbReference type="EMBL" id="TWF39857.1"/>
    </source>
</evidence>
<name>A0A561PP24_9BACT</name>
<evidence type="ECO:0000313" key="2">
    <source>
        <dbReference type="Proteomes" id="UP000320811"/>
    </source>
</evidence>
<dbReference type="RefSeq" id="WP_145671036.1">
    <property type="nucleotide sequence ID" value="NZ_VIWO01000005.1"/>
</dbReference>
<dbReference type="OrthoDB" id="657646at2"/>
<gene>
    <name evidence="1" type="ORF">FHW36_105297</name>
</gene>
<reference evidence="1 2" key="1">
    <citation type="submission" date="2019-06" db="EMBL/GenBank/DDBJ databases">
        <title>Sorghum-associated microbial communities from plants grown in Nebraska, USA.</title>
        <authorList>
            <person name="Schachtman D."/>
        </authorList>
    </citation>
    <scope>NUCLEOTIDE SEQUENCE [LARGE SCALE GENOMIC DNA]</scope>
    <source>
        <strain evidence="1 2">1209</strain>
    </source>
</reference>
<proteinExistence type="predicted"/>
<dbReference type="Proteomes" id="UP000320811">
    <property type="component" value="Unassembled WGS sequence"/>
</dbReference>
<dbReference type="EMBL" id="VIWO01000005">
    <property type="protein sequence ID" value="TWF39857.1"/>
    <property type="molecule type" value="Genomic_DNA"/>
</dbReference>
<sequence length="167" mass="19536">MKRMIKYSYAGILLLGMWSCTEPVLHQAPHILALNKLTRKGPVNINGQPRPGLYQYALIENTPKNPDSLRQLLRTWCDSAINKPAMEKQYYRYFIQFFDRSAATESYLQGKEDFWDTHNDINQELSDYRGELRYERCSRDSLQGQWTLEVSLPGYHQVDTLGHKCTE</sequence>
<accession>A0A561PP24</accession>
<keyword evidence="2" id="KW-1185">Reference proteome</keyword>
<comment type="caution">
    <text evidence="1">The sequence shown here is derived from an EMBL/GenBank/DDBJ whole genome shotgun (WGS) entry which is preliminary data.</text>
</comment>
<organism evidence="1 2">
    <name type="scientific">Chitinophaga polysaccharea</name>
    <dbReference type="NCBI Taxonomy" id="1293035"/>
    <lineage>
        <taxon>Bacteria</taxon>
        <taxon>Pseudomonadati</taxon>
        <taxon>Bacteroidota</taxon>
        <taxon>Chitinophagia</taxon>
        <taxon>Chitinophagales</taxon>
        <taxon>Chitinophagaceae</taxon>
        <taxon>Chitinophaga</taxon>
    </lineage>
</organism>
<dbReference type="AlphaFoldDB" id="A0A561PP24"/>